<comment type="similarity">
    <text evidence="6 7">Belongs to the polyphosphate kinase 1 (PPK1) family.</text>
</comment>
<feature type="binding site" evidence="6">
    <location>
        <position position="53"/>
    </location>
    <ligand>
        <name>ATP</name>
        <dbReference type="ChEBI" id="CHEBI:30616"/>
    </ligand>
</feature>
<dbReference type="InterPro" id="IPR036830">
    <property type="entry name" value="PP_kinase_middle_dom_sf"/>
</dbReference>
<dbReference type="InterPro" id="IPR025200">
    <property type="entry name" value="PPK_C_dom2"/>
</dbReference>
<dbReference type="NCBIfam" id="NF003917">
    <property type="entry name" value="PRK05443.1-1"/>
    <property type="match status" value="1"/>
</dbReference>
<dbReference type="Pfam" id="PF13090">
    <property type="entry name" value="PP_kinase_C"/>
    <property type="match status" value="1"/>
</dbReference>
<evidence type="ECO:0000256" key="7">
    <source>
        <dbReference type="RuleBase" id="RU003800"/>
    </source>
</evidence>
<evidence type="ECO:0000256" key="1">
    <source>
        <dbReference type="ARBA" id="ARBA00022553"/>
    </source>
</evidence>
<dbReference type="InterPro" id="IPR003414">
    <property type="entry name" value="PP_kinase"/>
</dbReference>
<accession>A0ABV1KUU5</accession>
<comment type="cofactor">
    <cofactor evidence="6">
        <name>Mg(2+)</name>
        <dbReference type="ChEBI" id="CHEBI:18420"/>
    </cofactor>
</comment>
<dbReference type="EC" id="2.7.4.1" evidence="6 7"/>
<dbReference type="InterPro" id="IPR036832">
    <property type="entry name" value="PPK_N_dom_sf"/>
</dbReference>
<comment type="PTM">
    <text evidence="6 7">An intermediate of this reaction is the autophosphorylated ppk in which a phosphate is covalently linked to a histidine residue through a N-P bond.</text>
</comment>
<dbReference type="NCBIfam" id="NF003921">
    <property type="entry name" value="PRK05443.2-2"/>
    <property type="match status" value="1"/>
</dbReference>
<dbReference type="NCBIfam" id="TIGR03705">
    <property type="entry name" value="poly_P_kin"/>
    <property type="match status" value="1"/>
</dbReference>
<evidence type="ECO:0000256" key="5">
    <source>
        <dbReference type="ARBA" id="ARBA00022840"/>
    </source>
</evidence>
<dbReference type="HAMAP" id="MF_00347">
    <property type="entry name" value="Polyphosphate_kinase"/>
    <property type="match status" value="1"/>
</dbReference>
<evidence type="ECO:0000313" key="13">
    <source>
        <dbReference type="Proteomes" id="UP001493487"/>
    </source>
</evidence>
<dbReference type="EMBL" id="JASKHM010000009">
    <property type="protein sequence ID" value="MEQ4483898.1"/>
    <property type="molecule type" value="Genomic_DNA"/>
</dbReference>
<dbReference type="PANTHER" id="PTHR30218:SF0">
    <property type="entry name" value="POLYPHOSPHATE KINASE"/>
    <property type="match status" value="1"/>
</dbReference>
<evidence type="ECO:0000256" key="6">
    <source>
        <dbReference type="HAMAP-Rule" id="MF_00347"/>
    </source>
</evidence>
<dbReference type="Pfam" id="PF17941">
    <property type="entry name" value="PP_kinase_C_1"/>
    <property type="match status" value="1"/>
</dbReference>
<reference evidence="12 13" key="1">
    <citation type="journal article" date="2023" name="Genome Announc.">
        <title>Pan-Genome Analyses of the Genus Cohnella and Proposal of the Novel Species Cohnella silvisoli sp. nov., Isolated from Forest Soil.</title>
        <authorList>
            <person name="Wang C."/>
            <person name="Mao L."/>
            <person name="Bao G."/>
            <person name="Zhu H."/>
        </authorList>
    </citation>
    <scope>NUCLEOTIDE SEQUENCE [LARGE SCALE GENOMIC DNA]</scope>
    <source>
        <strain evidence="12 13">NL03-T5-1</strain>
    </source>
</reference>
<comment type="catalytic activity">
    <reaction evidence="6 7">
        <text>[phosphate](n) + ATP = [phosphate](n+1) + ADP</text>
        <dbReference type="Rhea" id="RHEA:19573"/>
        <dbReference type="Rhea" id="RHEA-COMP:9859"/>
        <dbReference type="Rhea" id="RHEA-COMP:14280"/>
        <dbReference type="ChEBI" id="CHEBI:16838"/>
        <dbReference type="ChEBI" id="CHEBI:30616"/>
        <dbReference type="ChEBI" id="CHEBI:456216"/>
        <dbReference type="EC" id="2.7.4.1"/>
    </reaction>
</comment>
<protein>
    <recommendedName>
        <fullName evidence="6 7">Polyphosphate kinase</fullName>
        <ecNumber evidence="6 7">2.7.4.1</ecNumber>
    </recommendedName>
    <alternativeName>
        <fullName evidence="6">ATP-polyphosphate phosphotransferase</fullName>
    </alternativeName>
    <alternativeName>
        <fullName evidence="6">Polyphosphoric acid kinase</fullName>
    </alternativeName>
</protein>
<keyword evidence="5 6" id="KW-0067">ATP-binding</keyword>
<keyword evidence="13" id="KW-1185">Reference proteome</keyword>
<evidence type="ECO:0000259" key="10">
    <source>
        <dbReference type="Pfam" id="PF13090"/>
    </source>
</evidence>
<keyword evidence="4 6" id="KW-0418">Kinase</keyword>
<feature type="domain" description="Polyphosphate kinase C-terminal" evidence="11">
    <location>
        <begin position="338"/>
        <end position="499"/>
    </location>
</feature>
<name>A0ABV1KUU5_9BACL</name>
<dbReference type="InterPro" id="IPR025198">
    <property type="entry name" value="PPK_N_dom"/>
</dbReference>
<evidence type="ECO:0000259" key="9">
    <source>
        <dbReference type="Pfam" id="PF13089"/>
    </source>
</evidence>
<dbReference type="InterPro" id="IPR041108">
    <property type="entry name" value="PP_kinase_C_1"/>
</dbReference>
<feature type="binding site" evidence="6">
    <location>
        <position position="411"/>
    </location>
    <ligand>
        <name>Mg(2+)</name>
        <dbReference type="ChEBI" id="CHEBI:18420"/>
    </ligand>
</feature>
<dbReference type="Gene3D" id="3.30.870.10">
    <property type="entry name" value="Endonuclease Chain A"/>
    <property type="match status" value="2"/>
</dbReference>
<dbReference type="InterPro" id="IPR024953">
    <property type="entry name" value="PP_kinase_middle"/>
</dbReference>
<keyword evidence="1 6" id="KW-0597">Phosphoprotein</keyword>
<feature type="binding site" evidence="6">
    <location>
        <position position="381"/>
    </location>
    <ligand>
        <name>Mg(2+)</name>
        <dbReference type="ChEBI" id="CHEBI:18420"/>
    </ligand>
</feature>
<feature type="binding site" evidence="6">
    <location>
        <position position="570"/>
    </location>
    <ligand>
        <name>ATP</name>
        <dbReference type="ChEBI" id="CHEBI:30616"/>
    </ligand>
</feature>
<feature type="domain" description="Polyphosphate kinase C-terminal" evidence="10">
    <location>
        <begin position="509"/>
        <end position="679"/>
    </location>
</feature>
<dbReference type="PANTHER" id="PTHR30218">
    <property type="entry name" value="POLYPHOSPHATE KINASE"/>
    <property type="match status" value="1"/>
</dbReference>
<gene>
    <name evidence="12" type="primary">ppk1</name>
    <name evidence="6" type="synonym">ppk</name>
    <name evidence="12" type="ORF">QJS35_15990</name>
</gene>
<feature type="active site" description="Phosphohistidine intermediate" evidence="6">
    <location>
        <position position="441"/>
    </location>
</feature>
<organism evidence="12 13">
    <name type="scientific">Cohnella silvisoli</name>
    <dbReference type="NCBI Taxonomy" id="2873699"/>
    <lineage>
        <taxon>Bacteria</taxon>
        <taxon>Bacillati</taxon>
        <taxon>Bacillota</taxon>
        <taxon>Bacilli</taxon>
        <taxon>Bacillales</taxon>
        <taxon>Paenibacillaceae</taxon>
        <taxon>Cohnella</taxon>
    </lineage>
</organism>
<keyword evidence="6" id="KW-0460">Magnesium</keyword>
<dbReference type="Pfam" id="PF13089">
    <property type="entry name" value="PP_kinase_N"/>
    <property type="match status" value="1"/>
</dbReference>
<dbReference type="SUPFAM" id="SSF143724">
    <property type="entry name" value="PHP14-like"/>
    <property type="match status" value="1"/>
</dbReference>
<evidence type="ECO:0000313" key="12">
    <source>
        <dbReference type="EMBL" id="MEQ4483898.1"/>
    </source>
</evidence>
<dbReference type="Pfam" id="PF02503">
    <property type="entry name" value="PP_kinase"/>
    <property type="match status" value="1"/>
</dbReference>
<dbReference type="RefSeq" id="WP_232186284.1">
    <property type="nucleotide sequence ID" value="NZ_JAIOAP010000008.1"/>
</dbReference>
<dbReference type="SUPFAM" id="SSF56024">
    <property type="entry name" value="Phospholipase D/nuclease"/>
    <property type="match status" value="2"/>
</dbReference>
<dbReference type="SUPFAM" id="SSF140356">
    <property type="entry name" value="PPK N-terminal domain-like"/>
    <property type="match status" value="1"/>
</dbReference>
<dbReference type="GO" id="GO:0008976">
    <property type="term" value="F:polyphosphate kinase activity"/>
    <property type="evidence" value="ECO:0007669"/>
    <property type="project" value="UniProtKB-EC"/>
</dbReference>
<comment type="function">
    <text evidence="6 7">Catalyzes the reversible transfer of the terminal phosphate of ATP to form a long-chain polyphosphate (polyP).</text>
</comment>
<keyword evidence="6" id="KW-0479">Metal-binding</keyword>
<evidence type="ECO:0000256" key="2">
    <source>
        <dbReference type="ARBA" id="ARBA00022679"/>
    </source>
</evidence>
<feature type="domain" description="Polyphosphate kinase middle" evidence="8">
    <location>
        <begin position="128"/>
        <end position="310"/>
    </location>
</feature>
<sequence length="693" mass="79203">MEPYTEDQVSGSCKYINRDLSWLEFNRRVLEEAQNENTPLLERAKFLAIVSTNLDEFISVRAAGIRNQIKSGVTEKDFSGYSPPGLMKRMIRRTERLVADQYATFRQVSDRLESEGIVFTTYASLSSEQQEEMNAFFFSKVFPALKPIIVSEKQPFPLIASNGLYYSIVLKSAGETSNHEQPTMALLEIPLQIGRYIDVAAPDKKRTFILLEQLIKSHIPALFHERTVIDAHLFRIIRDADLPLEEGNVEDLLYEVERKLRRRLRGAPVRLEIEKSVHPYALEWLQRKLDVYDDVALLEGPIDISYLMKLSQSLTEYDQLRYAKQKPMYPQAFKHQSFFEVLQQRDVAVFHPYESFDAFNDFIAQAARDPLVSAIKMTLYRVSKQSKIIRALVHAAESGKRVTVVVELKARFDEERNIAWAKKLELAGCHVIHGWIGLKIHAKMTLIERREPGGLKRYIHVSTGNYNGQTAKIYTDIGLFTSQAEIADDIGDLFNEISGFLPHRESHVLAVSPTDLRMKLYSLIHREMNIAASGRPARIIGKMNSLSDPEMINKLYEASRAGVKIDLIVRGICCLCPGVPDQSENITVRSIIDRYLEHSRVFCFANGGHPEVWLSSADWMNRNLSNRIEVMCPVIDQGVRQVIIRLLMLQLKDNVKAHQLLSGGKYRKVTEESPYIRSQYMSLAIINARNLPV</sequence>
<feature type="domain" description="Polyphosphate kinase N-terminal" evidence="9">
    <location>
        <begin position="15"/>
        <end position="119"/>
    </location>
</feature>
<proteinExistence type="inferred from homology"/>
<dbReference type="CDD" id="cd09168">
    <property type="entry name" value="PLDc_PaPPK1_C2_like"/>
    <property type="match status" value="1"/>
</dbReference>
<keyword evidence="2 6" id="KW-0808">Transferase</keyword>
<evidence type="ECO:0000259" key="11">
    <source>
        <dbReference type="Pfam" id="PF17941"/>
    </source>
</evidence>
<dbReference type="CDD" id="cd09165">
    <property type="entry name" value="PLDc_PaPPK1_C1_like"/>
    <property type="match status" value="1"/>
</dbReference>
<evidence type="ECO:0000256" key="4">
    <source>
        <dbReference type="ARBA" id="ARBA00022777"/>
    </source>
</evidence>
<dbReference type="Gene3D" id="3.30.1840.10">
    <property type="entry name" value="Polyphosphate kinase middle domain"/>
    <property type="match status" value="1"/>
</dbReference>
<evidence type="ECO:0000256" key="3">
    <source>
        <dbReference type="ARBA" id="ARBA00022741"/>
    </source>
</evidence>
<feature type="binding site" evidence="6">
    <location>
        <position position="598"/>
    </location>
    <ligand>
        <name>ATP</name>
        <dbReference type="ChEBI" id="CHEBI:30616"/>
    </ligand>
</feature>
<evidence type="ECO:0000259" key="8">
    <source>
        <dbReference type="Pfam" id="PF02503"/>
    </source>
</evidence>
<feature type="binding site" evidence="6">
    <location>
        <position position="474"/>
    </location>
    <ligand>
        <name>ATP</name>
        <dbReference type="ChEBI" id="CHEBI:30616"/>
    </ligand>
</feature>
<keyword evidence="3 6" id="KW-0547">Nucleotide-binding</keyword>
<dbReference type="Proteomes" id="UP001493487">
    <property type="component" value="Unassembled WGS sequence"/>
</dbReference>
<dbReference type="PIRSF" id="PIRSF015589">
    <property type="entry name" value="PP_kinase"/>
    <property type="match status" value="1"/>
</dbReference>
<dbReference type="Gene3D" id="1.20.58.310">
    <property type="entry name" value="Polyphosphate kinase N-terminal domain"/>
    <property type="match status" value="1"/>
</dbReference>
<comment type="caution">
    <text evidence="12">The sequence shown here is derived from an EMBL/GenBank/DDBJ whole genome shotgun (WGS) entry which is preliminary data.</text>
</comment>